<proteinExistence type="predicted"/>
<comment type="catalytic activity">
    <reaction evidence="7">
        <text>L-threonyl-[protein] + ATP = O-phospho-L-threonyl-[protein] + ADP + H(+)</text>
        <dbReference type="Rhea" id="RHEA:46608"/>
        <dbReference type="Rhea" id="RHEA-COMP:11060"/>
        <dbReference type="Rhea" id="RHEA-COMP:11605"/>
        <dbReference type="ChEBI" id="CHEBI:15378"/>
        <dbReference type="ChEBI" id="CHEBI:30013"/>
        <dbReference type="ChEBI" id="CHEBI:30616"/>
        <dbReference type="ChEBI" id="CHEBI:61977"/>
        <dbReference type="ChEBI" id="CHEBI:456216"/>
        <dbReference type="EC" id="2.7.11.1"/>
    </reaction>
</comment>
<dbReference type="Gene3D" id="1.10.510.10">
    <property type="entry name" value="Transferase(Phosphotransferase) domain 1"/>
    <property type="match status" value="1"/>
</dbReference>
<dbReference type="SUPFAM" id="SSF56112">
    <property type="entry name" value="Protein kinase-like (PK-like)"/>
    <property type="match status" value="1"/>
</dbReference>
<dbReference type="InterPro" id="IPR058395">
    <property type="entry name" value="DUF8082"/>
</dbReference>
<evidence type="ECO:0000256" key="7">
    <source>
        <dbReference type="ARBA" id="ARBA00047899"/>
    </source>
</evidence>
<evidence type="ECO:0000256" key="2">
    <source>
        <dbReference type="ARBA" id="ARBA00022527"/>
    </source>
</evidence>
<dbReference type="InterPro" id="IPR008266">
    <property type="entry name" value="Tyr_kinase_AS"/>
</dbReference>
<keyword evidence="4 9" id="KW-0547">Nucleotide-binding</keyword>
<protein>
    <recommendedName>
        <fullName evidence="1">non-specific serine/threonine protein kinase</fullName>
        <ecNumber evidence="1">2.7.11.1</ecNumber>
    </recommendedName>
</protein>
<dbReference type="GO" id="GO:0004674">
    <property type="term" value="F:protein serine/threonine kinase activity"/>
    <property type="evidence" value="ECO:0007669"/>
    <property type="project" value="UniProtKB-KW"/>
</dbReference>
<evidence type="ECO:0000256" key="9">
    <source>
        <dbReference type="PROSITE-ProRule" id="PRU10141"/>
    </source>
</evidence>
<dbReference type="InterPro" id="IPR017441">
    <property type="entry name" value="Protein_kinase_ATP_BS"/>
</dbReference>
<keyword evidence="3" id="KW-0808">Transferase</keyword>
<reference evidence="12" key="1">
    <citation type="submission" date="2020-05" db="EMBL/GenBank/DDBJ databases">
        <authorList>
            <person name="Zhu T."/>
            <person name="Keshari N."/>
            <person name="Lu X."/>
        </authorList>
    </citation>
    <scope>NUCLEOTIDE SEQUENCE</scope>
    <source>
        <strain evidence="12">NK1-22</strain>
    </source>
</reference>
<gene>
    <name evidence="12" type="ORF">HNI00_08600</name>
</gene>
<dbReference type="EC" id="2.7.11.1" evidence="1"/>
<dbReference type="PROSITE" id="PS00109">
    <property type="entry name" value="PROTEIN_KINASE_TYR"/>
    <property type="match status" value="1"/>
</dbReference>
<dbReference type="InterPro" id="IPR011009">
    <property type="entry name" value="Kinase-like_dom_sf"/>
</dbReference>
<feature type="domain" description="Protein kinase" evidence="11">
    <location>
        <begin position="67"/>
        <end position="334"/>
    </location>
</feature>
<dbReference type="Pfam" id="PF26309">
    <property type="entry name" value="DUF8082"/>
    <property type="match status" value="2"/>
</dbReference>
<evidence type="ECO:0000313" key="12">
    <source>
        <dbReference type="EMBL" id="WOB45700.1"/>
    </source>
</evidence>
<dbReference type="Gene3D" id="3.30.200.20">
    <property type="entry name" value="Phosphorylase Kinase, domain 1"/>
    <property type="match status" value="1"/>
</dbReference>
<keyword evidence="2 12" id="KW-0723">Serine/threonine-protein kinase</keyword>
<dbReference type="AlphaFoldDB" id="A0AA97BB35"/>
<evidence type="ECO:0000256" key="1">
    <source>
        <dbReference type="ARBA" id="ARBA00012513"/>
    </source>
</evidence>
<evidence type="ECO:0000256" key="6">
    <source>
        <dbReference type="ARBA" id="ARBA00022840"/>
    </source>
</evidence>
<feature type="compositionally biased region" description="Pro residues" evidence="10">
    <location>
        <begin position="415"/>
        <end position="429"/>
    </location>
</feature>
<feature type="region of interest" description="Disordered" evidence="10">
    <location>
        <begin position="470"/>
        <end position="506"/>
    </location>
</feature>
<evidence type="ECO:0000256" key="10">
    <source>
        <dbReference type="SAM" id="MobiDB-lite"/>
    </source>
</evidence>
<keyword evidence="5 12" id="KW-0418">Kinase</keyword>
<dbReference type="PROSITE" id="PS50011">
    <property type="entry name" value="PROTEIN_KINASE_DOM"/>
    <property type="match status" value="1"/>
</dbReference>
<dbReference type="KEGG" id="tog:HNI00_08600"/>
<dbReference type="PANTHER" id="PTHR24363">
    <property type="entry name" value="SERINE/THREONINE PROTEIN KINASE"/>
    <property type="match status" value="1"/>
</dbReference>
<dbReference type="GO" id="GO:0005524">
    <property type="term" value="F:ATP binding"/>
    <property type="evidence" value="ECO:0007669"/>
    <property type="project" value="UniProtKB-UniRule"/>
</dbReference>
<evidence type="ECO:0000256" key="4">
    <source>
        <dbReference type="ARBA" id="ARBA00022741"/>
    </source>
</evidence>
<dbReference type="PROSITE" id="PS00107">
    <property type="entry name" value="PROTEIN_KINASE_ATP"/>
    <property type="match status" value="1"/>
</dbReference>
<evidence type="ECO:0000256" key="3">
    <source>
        <dbReference type="ARBA" id="ARBA00022679"/>
    </source>
</evidence>
<comment type="catalytic activity">
    <reaction evidence="8">
        <text>L-seryl-[protein] + ATP = O-phospho-L-seryl-[protein] + ADP + H(+)</text>
        <dbReference type="Rhea" id="RHEA:17989"/>
        <dbReference type="Rhea" id="RHEA-COMP:9863"/>
        <dbReference type="Rhea" id="RHEA-COMP:11604"/>
        <dbReference type="ChEBI" id="CHEBI:15378"/>
        <dbReference type="ChEBI" id="CHEBI:29999"/>
        <dbReference type="ChEBI" id="CHEBI:30616"/>
        <dbReference type="ChEBI" id="CHEBI:83421"/>
        <dbReference type="ChEBI" id="CHEBI:456216"/>
        <dbReference type="EC" id="2.7.11.1"/>
    </reaction>
</comment>
<dbReference type="InterPro" id="IPR000719">
    <property type="entry name" value="Prot_kinase_dom"/>
</dbReference>
<accession>A0AA97BB35</accession>
<keyword evidence="6 9" id="KW-0067">ATP-binding</keyword>
<evidence type="ECO:0000256" key="5">
    <source>
        <dbReference type="ARBA" id="ARBA00022777"/>
    </source>
</evidence>
<sequence length="692" mass="76143">MSQSVYDSVKSRISLSASYVGSLKLKNLQEAIQAYQITPAVPANVTPGGSPIEESELTLGTLINSRYRIQRVLGQGGFGRTYLASDEHCFGDACVLKEFVPASRTEYVVQKSRELFEREARVLYQINHPQIPRFLAWLTDRGRLFLVQEYIDGKTYGQLLQERQRRGEPPFSEAEIVQWLCDLLPVLEYLHGLNILHRDISPENIMLPKGQTHPVLIDFGLVKQTVSQILSAAGSSPGSAQASVVGKFGYSPPEQIRMGQCYPCSDLYALGVSAVVLLTGQDLSVLMEHTSLEWRWREYAPVSDRLVRILDRLLSEKPKDRYQTAREVLSDLRVLSLPEVNEDRLIEVQIDLDQSKRQRQVDEIVQSAFFQDLMQNLDRFRGAFDSLVAEPGQSAQPSAAVPVEHLDSSLSELPPESPPESSPDSPPAPQVLFGISAIQPGVVEEAVWRTSFPSLDAEAEDFPEYAVEESIPLSPAAPDDDRFDDNRLTEPPAATESPFTEPPPATLQHTIEMPLADTSVPPLQPRVSVRWLEACRRELAECIGPMAKLLLDSVLAKQTGLSAEALVEAIATRIPNPAQASQFRSRMQNRAIAALLDAPDPPPPPVSTDEAVPNPQHPPQESALGAAVGEPFLTQCRQALSEAIGPMAGLVLWDVVARHPNAGSAELVEAIATKIPNPQAAAAFRQRLKPLM</sequence>
<evidence type="ECO:0000259" key="11">
    <source>
        <dbReference type="PROSITE" id="PS50011"/>
    </source>
</evidence>
<feature type="region of interest" description="Disordered" evidence="10">
    <location>
        <begin position="595"/>
        <end position="623"/>
    </location>
</feature>
<feature type="region of interest" description="Disordered" evidence="10">
    <location>
        <begin position="391"/>
        <end position="432"/>
    </location>
</feature>
<evidence type="ECO:0000256" key="8">
    <source>
        <dbReference type="ARBA" id="ARBA00048679"/>
    </source>
</evidence>
<organism evidence="12">
    <name type="scientific">Thermoleptolyngbya oregonensis NK1-22</name>
    <dbReference type="NCBI Taxonomy" id="2547457"/>
    <lineage>
        <taxon>Bacteria</taxon>
        <taxon>Bacillati</taxon>
        <taxon>Cyanobacteriota</taxon>
        <taxon>Cyanophyceae</taxon>
        <taxon>Oculatellales</taxon>
        <taxon>Oculatellaceae</taxon>
        <taxon>Thermoleptolyngbya</taxon>
    </lineage>
</organism>
<dbReference type="EMBL" id="CP053540">
    <property type="protein sequence ID" value="WOB45700.1"/>
    <property type="molecule type" value="Genomic_DNA"/>
</dbReference>
<dbReference type="CDD" id="cd14014">
    <property type="entry name" value="STKc_PknB_like"/>
    <property type="match status" value="1"/>
</dbReference>
<dbReference type="PANTHER" id="PTHR24363:SF0">
    <property type="entry name" value="SERINE_THREONINE KINASE LIKE DOMAIN CONTAINING 1"/>
    <property type="match status" value="1"/>
</dbReference>
<dbReference type="Pfam" id="PF00069">
    <property type="entry name" value="Pkinase"/>
    <property type="match status" value="1"/>
</dbReference>
<feature type="binding site" evidence="9">
    <location>
        <position position="97"/>
    </location>
    <ligand>
        <name>ATP</name>
        <dbReference type="ChEBI" id="CHEBI:30616"/>
    </ligand>
</feature>
<name>A0AA97BB35_9CYAN</name>